<dbReference type="AlphaFoldDB" id="A0A3S1CTS8"/>
<protein>
    <submittedName>
        <fullName evidence="1">Uncharacterized protein</fullName>
    </submittedName>
</protein>
<gene>
    <name evidence="1" type="ORF">DSM106972_016560</name>
</gene>
<proteinExistence type="predicted"/>
<comment type="caution">
    <text evidence="1">The sequence shown here is derived from an EMBL/GenBank/DDBJ whole genome shotgun (WGS) entry which is preliminary data.</text>
</comment>
<dbReference type="Proteomes" id="UP000271624">
    <property type="component" value="Unassembled WGS sequence"/>
</dbReference>
<sequence length="101" mass="11685">MMRLWVSEGALYYSAMPGASTFFVLDSRLYRNFLNQLQLAIPNEAGGFWYFRNLKLGKYQLHFIYEVATAPTTMYQPEDSVSENLWTGCVVMPPVEFSIVR</sequence>
<evidence type="ECO:0000313" key="1">
    <source>
        <dbReference type="EMBL" id="RUT08488.1"/>
    </source>
</evidence>
<accession>A0A3S1CTS8</accession>
<reference evidence="1" key="1">
    <citation type="submission" date="2018-12" db="EMBL/GenBank/DDBJ databases">
        <authorList>
            <person name="Will S."/>
            <person name="Neumann-Schaal M."/>
            <person name="Henke P."/>
        </authorList>
    </citation>
    <scope>NUCLEOTIDE SEQUENCE</scope>
    <source>
        <strain evidence="1">PCC 7102</strain>
    </source>
</reference>
<organism evidence="1 2">
    <name type="scientific">Dulcicalothrix desertica PCC 7102</name>
    <dbReference type="NCBI Taxonomy" id="232991"/>
    <lineage>
        <taxon>Bacteria</taxon>
        <taxon>Bacillati</taxon>
        <taxon>Cyanobacteriota</taxon>
        <taxon>Cyanophyceae</taxon>
        <taxon>Nostocales</taxon>
        <taxon>Calotrichaceae</taxon>
        <taxon>Dulcicalothrix</taxon>
    </lineage>
</organism>
<dbReference type="EMBL" id="RSCL01000003">
    <property type="protein sequence ID" value="RUT08488.1"/>
    <property type="molecule type" value="Genomic_DNA"/>
</dbReference>
<reference evidence="1" key="2">
    <citation type="journal article" date="2019" name="Genome Biol. Evol.">
        <title>Day and night: Metabolic profiles and evolutionary relationships of six axenic non-marine cyanobacteria.</title>
        <authorList>
            <person name="Will S.E."/>
            <person name="Henke P."/>
            <person name="Boedeker C."/>
            <person name="Huang S."/>
            <person name="Brinkmann H."/>
            <person name="Rohde M."/>
            <person name="Jarek M."/>
            <person name="Friedl T."/>
            <person name="Seufert S."/>
            <person name="Schumacher M."/>
            <person name="Overmann J."/>
            <person name="Neumann-Schaal M."/>
            <person name="Petersen J."/>
        </authorList>
    </citation>
    <scope>NUCLEOTIDE SEQUENCE [LARGE SCALE GENOMIC DNA]</scope>
    <source>
        <strain evidence="1">PCC 7102</strain>
    </source>
</reference>
<dbReference type="OrthoDB" id="459685at2"/>
<keyword evidence="2" id="KW-1185">Reference proteome</keyword>
<name>A0A3S1CTS8_9CYAN</name>
<evidence type="ECO:0000313" key="2">
    <source>
        <dbReference type="Proteomes" id="UP000271624"/>
    </source>
</evidence>
<dbReference type="RefSeq" id="WP_127080284.1">
    <property type="nucleotide sequence ID" value="NZ_RSCL01000003.1"/>
</dbReference>